<reference evidence="1" key="1">
    <citation type="submission" date="2017-07" db="EMBL/GenBank/DDBJ databases">
        <title>Genome sequencing of BoNT-producing clostridia.</title>
        <authorList>
            <person name="Williamson C."/>
        </authorList>
    </citation>
    <scope>NUCLEOTIDE SEQUENCE</scope>
    <source>
        <strain evidence="1">AM553</strain>
        <plasmid evidence="1">unnamed1</plasmid>
    </source>
</reference>
<name>A0AAE6LZE0_CLOSG</name>
<accession>A0AAE6LZE0</accession>
<evidence type="ECO:0000313" key="2">
    <source>
        <dbReference type="Proteomes" id="UP000962161"/>
    </source>
</evidence>
<dbReference type="Proteomes" id="UP000962161">
    <property type="component" value="Plasmid unnamed1"/>
</dbReference>
<organism evidence="1 2">
    <name type="scientific">Clostridium sporogenes</name>
    <dbReference type="NCBI Taxonomy" id="1509"/>
    <lineage>
        <taxon>Bacteria</taxon>
        <taxon>Bacillati</taxon>
        <taxon>Bacillota</taxon>
        <taxon>Clostridia</taxon>
        <taxon>Eubacteriales</taxon>
        <taxon>Clostridiaceae</taxon>
        <taxon>Clostridium</taxon>
    </lineage>
</organism>
<sequence length="203" mass="24046">MKILEWKFCEMKEKEIVIGKKIQLSIGQYEGLQFSISGLGLLSKWEKEFSCKSDIINIYLGKLIISYNKKGYLDSLKNVDIQWEMPLLKYINIKCKNIYKYKVKEGMNTLLDRIMHKFFKERYAFTLIKAYEKPFKFKSDVLTAYQLASNYEADLFLGNECLLSPLGYTWEENEKLIRNNLGGFFKNYRLLVNKDFNNVERIS</sequence>
<gene>
    <name evidence="1" type="ORF">CGS26_20125</name>
</gene>
<keyword evidence="1" id="KW-0614">Plasmid</keyword>
<protein>
    <submittedName>
        <fullName evidence="1">Uncharacterized protein</fullName>
    </submittedName>
</protein>
<evidence type="ECO:0000313" key="1">
    <source>
        <dbReference type="EMBL" id="QDY34608.1"/>
    </source>
</evidence>
<geneLocation type="plasmid" evidence="1 2">
    <name>unnamed1</name>
</geneLocation>
<dbReference type="EMBL" id="CP022406">
    <property type="protein sequence ID" value="QDY34608.1"/>
    <property type="molecule type" value="Genomic_DNA"/>
</dbReference>
<dbReference type="AlphaFoldDB" id="A0AAE6LZE0"/>
<dbReference type="RefSeq" id="WP_061329765.1">
    <property type="nucleotide sequence ID" value="NZ_CP022406.1"/>
</dbReference>
<proteinExistence type="predicted"/>